<dbReference type="InterPro" id="IPR046152">
    <property type="entry name" value="DUF6154"/>
</dbReference>
<dbReference type="STRING" id="201973.SAMN04488025_10642"/>
<protein>
    <recommendedName>
        <fullName evidence="3">Cytosolic protein</fullName>
    </recommendedName>
</protein>
<dbReference type="Proteomes" id="UP000198661">
    <property type="component" value="Unassembled WGS sequence"/>
</dbReference>
<evidence type="ECO:0000313" key="1">
    <source>
        <dbReference type="EMBL" id="SFF82906.1"/>
    </source>
</evidence>
<keyword evidence="2" id="KW-1185">Reference proteome</keyword>
<dbReference type="OrthoDB" id="2381948at2"/>
<name>A0A1I2M0I2_9BACL</name>
<dbReference type="AlphaFoldDB" id="A0A1I2M0I2"/>
<accession>A0A1I2M0I2</accession>
<dbReference type="RefSeq" id="WP_092036461.1">
    <property type="nucleotide sequence ID" value="NZ_FOOK01000006.1"/>
</dbReference>
<evidence type="ECO:0000313" key="2">
    <source>
        <dbReference type="Proteomes" id="UP000198661"/>
    </source>
</evidence>
<organism evidence="1 2">
    <name type="scientific">Planifilum fulgidum</name>
    <dbReference type="NCBI Taxonomy" id="201973"/>
    <lineage>
        <taxon>Bacteria</taxon>
        <taxon>Bacillati</taxon>
        <taxon>Bacillota</taxon>
        <taxon>Bacilli</taxon>
        <taxon>Bacillales</taxon>
        <taxon>Thermoactinomycetaceae</taxon>
        <taxon>Planifilum</taxon>
    </lineage>
</organism>
<reference evidence="2" key="1">
    <citation type="submission" date="2016-10" db="EMBL/GenBank/DDBJ databases">
        <authorList>
            <person name="Varghese N."/>
            <person name="Submissions S."/>
        </authorList>
    </citation>
    <scope>NUCLEOTIDE SEQUENCE [LARGE SCALE GENOMIC DNA]</scope>
    <source>
        <strain evidence="2">DSM 44945</strain>
    </source>
</reference>
<dbReference type="Pfam" id="PF19651">
    <property type="entry name" value="DUF6154"/>
    <property type="match status" value="1"/>
</dbReference>
<evidence type="ECO:0008006" key="3">
    <source>
        <dbReference type="Google" id="ProtNLM"/>
    </source>
</evidence>
<proteinExistence type="predicted"/>
<sequence>MRFVDEVYSLYRDQLNDEEEDPVTLVLSLLEEHTREDIQRLIDEMSEEELFQMMGIYLVEMLKMKMAQEGKIPLWKPSFVPPHLH</sequence>
<gene>
    <name evidence="1" type="ORF">SAMN04488025_10642</name>
</gene>
<dbReference type="EMBL" id="FOOK01000006">
    <property type="protein sequence ID" value="SFF82906.1"/>
    <property type="molecule type" value="Genomic_DNA"/>
</dbReference>